<gene>
    <name evidence="3" type="ORF">OHB29_26250</name>
</gene>
<reference evidence="3 4" key="1">
    <citation type="submission" date="2022-10" db="EMBL/GenBank/DDBJ databases">
        <title>The complete genomes of actinobacterial strains from the NBC collection.</title>
        <authorList>
            <person name="Joergensen T.S."/>
            <person name="Alvarez Arevalo M."/>
            <person name="Sterndorff E.B."/>
            <person name="Faurdal D."/>
            <person name="Vuksanovic O."/>
            <person name="Mourched A.-S."/>
            <person name="Charusanti P."/>
            <person name="Shaw S."/>
            <person name="Blin K."/>
            <person name="Weber T."/>
        </authorList>
    </citation>
    <scope>NUCLEOTIDE SEQUENCE [LARGE SCALE GENOMIC DNA]</scope>
    <source>
        <strain evidence="3 4">NBC_00456</strain>
    </source>
</reference>
<keyword evidence="2" id="KW-0732">Signal</keyword>
<sequence length="426" mass="44281">MSTDVKRVITVLTALLLAALTSMAGPAAARAADGAGPGDGPSAGQRIAGALRTSPVYVDEAYADAVPPSRQRQLAQQIRRTGLPIKVVLTPLTKGDAFDGDSGVLAGTVRDRLPDQRELVLITTDGDFADSLDGYEWPADTHQARDAVAAAGFLDEMRDAGLADLTGKAVELVAEGKGTQRYEEATKDLGGSASPSATPDPDGSAASSAASDSGGSAWWLLVGVPALALAALAARGGIRSRKAAPAVPQLVFATARAADEAELRRRAEAEVLALGEATQAADLSTTPGLQHALDAYAAAGTVLDEARGLPDLAGVLALVQEGRDALTGTDAALPRCFFHPLHGRAALRTGWRPLGRRDRLDVAVCQECADALRDRRAPEVLTDTDEDGRTVPYFELPAERSVWAATGYGSLTAPLAGINSRRIRAR</sequence>
<dbReference type="EMBL" id="CP107906">
    <property type="protein sequence ID" value="WUG96221.1"/>
    <property type="molecule type" value="Genomic_DNA"/>
</dbReference>
<feature type="chain" id="PRO_5046645590" evidence="2">
    <location>
        <begin position="25"/>
        <end position="426"/>
    </location>
</feature>
<dbReference type="RefSeq" id="WP_328342210.1">
    <property type="nucleotide sequence ID" value="NZ_CP107906.1"/>
</dbReference>
<proteinExistence type="predicted"/>
<evidence type="ECO:0000256" key="2">
    <source>
        <dbReference type="SAM" id="SignalP"/>
    </source>
</evidence>
<evidence type="ECO:0000256" key="1">
    <source>
        <dbReference type="SAM" id="MobiDB-lite"/>
    </source>
</evidence>
<keyword evidence="4" id="KW-1185">Reference proteome</keyword>
<dbReference type="Proteomes" id="UP001341259">
    <property type="component" value="Chromosome"/>
</dbReference>
<evidence type="ECO:0000313" key="3">
    <source>
        <dbReference type="EMBL" id="WUG96221.1"/>
    </source>
</evidence>
<name>A0ABZ1NWU3_STRVL</name>
<protein>
    <submittedName>
        <fullName evidence="3">NYN domain-containing protein</fullName>
    </submittedName>
</protein>
<organism evidence="3 4">
    <name type="scientific">Streptomyces violaceus</name>
    <name type="common">Streptomyces venezuelae</name>
    <dbReference type="NCBI Taxonomy" id="1936"/>
    <lineage>
        <taxon>Bacteria</taxon>
        <taxon>Bacillati</taxon>
        <taxon>Actinomycetota</taxon>
        <taxon>Actinomycetes</taxon>
        <taxon>Kitasatosporales</taxon>
        <taxon>Streptomycetaceae</taxon>
        <taxon>Streptomyces</taxon>
    </lineage>
</organism>
<feature type="region of interest" description="Disordered" evidence="1">
    <location>
        <begin position="186"/>
        <end position="209"/>
    </location>
</feature>
<evidence type="ECO:0000313" key="4">
    <source>
        <dbReference type="Proteomes" id="UP001341259"/>
    </source>
</evidence>
<feature type="signal peptide" evidence="2">
    <location>
        <begin position="1"/>
        <end position="24"/>
    </location>
</feature>
<feature type="compositionally biased region" description="Low complexity" evidence="1">
    <location>
        <begin position="190"/>
        <end position="209"/>
    </location>
</feature>
<accession>A0ABZ1NWU3</accession>